<dbReference type="OrthoDB" id="369671at2759"/>
<sequence>MRLKCYAICAYALMLHLSVRCVSKSEDLFDPRLYTHNVDTSEREHLINYLGMTYDIIRGNPLGDPLYGVDMGYRRYVLRDKLNTRSDQQGEESERPLREDKSGNDYGLSYTATKRTNAKCSSRKEIHIINGLDDINKIYKSYKFEAQYDIHPFNASNYYKMLVERINKGDSIILQKEICVKYFVSLLEGSDDMLDPFFLNMLGELGKNYQNIGGDKYKCDLQSYRNNKYSEDCLKTVTPWMTFFNLYGTHFISGVYYGGRVINNLFVENDYLTKGDRKIRLYKKRLNPFGGARRGGLHRGILFFGSVISSEKVRHIAQRIVMVEGGGDAEVGAPPMQTGEDILHGRKNDITKISHKKWKNSIKGSSARPVKLILKPFSDFIKLADEKNAYYKALEFYSNLTYTNYNPYPFHLNRSEEDLDKMHIKRWHQYIDKNTNFNVTPKCKKGEKILSGFIITNKKRLYDENNVMHLCPLSRECSSGMNIESDKSFEFGWVLCSRENVQEIHQMKKLVQGNNTVITCPTNMKIGFGFSLTMQKGVHTNMHIEPCRSNVASCGLPTKVGENPHGFLWINCLPSNKRLLLETLESKSFSEKMHLNDNTLVRLECSRGKFIIAGFAVDYTASSMDDYLICPVGSSACELKIRVQQVRTQEVHVPIIFIVCSSL</sequence>
<dbReference type="AlphaFoldDB" id="A0A1B1DWA1"/>
<dbReference type="InterPro" id="IPR020864">
    <property type="entry name" value="MACPF"/>
</dbReference>
<protein>
    <recommendedName>
        <fullName evidence="3">MACPF domain-containing protein</fullName>
    </recommendedName>
</protein>
<feature type="compositionally biased region" description="Basic and acidic residues" evidence="1">
    <location>
        <begin position="92"/>
        <end position="103"/>
    </location>
</feature>
<keyword evidence="5" id="KW-1185">Reference proteome</keyword>
<evidence type="ECO:0000313" key="4">
    <source>
        <dbReference type="EMBL" id="ANQ06877.1"/>
    </source>
</evidence>
<dbReference type="Proteomes" id="UP000092716">
    <property type="component" value="Chromosome 5"/>
</dbReference>
<dbReference type="PROSITE" id="PS51412">
    <property type="entry name" value="MACPF_2"/>
    <property type="match status" value="1"/>
</dbReference>
<feature type="region of interest" description="Disordered" evidence="1">
    <location>
        <begin position="84"/>
        <end position="108"/>
    </location>
</feature>
<accession>A0A1B1DWA1</accession>
<feature type="domain" description="MACPF" evidence="3">
    <location>
        <begin position="33"/>
        <end position="413"/>
    </location>
</feature>
<gene>
    <name evidence="4" type="ORF">PCOAH_00011110</name>
</gene>
<dbReference type="RefSeq" id="XP_019913572.1">
    <property type="nucleotide sequence ID" value="XM_020057920.1"/>
</dbReference>
<dbReference type="GeneID" id="30907837"/>
<reference evidence="5" key="1">
    <citation type="submission" date="2016-06" db="EMBL/GenBank/DDBJ databases">
        <title>First high quality genome sequence of Plasmodium coatneyi using continuous long reads from single molecule, real-time sequencing.</title>
        <authorList>
            <person name="Chien J.-T."/>
            <person name="Pakala S.B."/>
            <person name="Geraldo J.A."/>
            <person name="Lapp S.A."/>
            <person name="Barnwell J.W."/>
            <person name="Kissinger J.C."/>
            <person name="Galinski M.R."/>
            <person name="Humphrey J.C."/>
        </authorList>
    </citation>
    <scope>NUCLEOTIDE SEQUENCE [LARGE SCALE GENOMIC DNA]</scope>
    <source>
        <strain evidence="5">Hackeri</strain>
    </source>
</reference>
<dbReference type="Pfam" id="PF01823">
    <property type="entry name" value="MACPF"/>
    <property type="match status" value="1"/>
</dbReference>
<evidence type="ECO:0000313" key="5">
    <source>
        <dbReference type="Proteomes" id="UP000092716"/>
    </source>
</evidence>
<evidence type="ECO:0000256" key="2">
    <source>
        <dbReference type="SAM" id="SignalP"/>
    </source>
</evidence>
<dbReference type="VEuPathDB" id="PlasmoDB:PCOAH_00011110"/>
<evidence type="ECO:0000256" key="1">
    <source>
        <dbReference type="SAM" id="MobiDB-lite"/>
    </source>
</evidence>
<name>A0A1B1DWA1_9APIC</name>
<organism evidence="4 5">
    <name type="scientific">Plasmodium coatneyi</name>
    <dbReference type="NCBI Taxonomy" id="208452"/>
    <lineage>
        <taxon>Eukaryota</taxon>
        <taxon>Sar</taxon>
        <taxon>Alveolata</taxon>
        <taxon>Apicomplexa</taxon>
        <taxon>Aconoidasida</taxon>
        <taxon>Haemosporida</taxon>
        <taxon>Plasmodiidae</taxon>
        <taxon>Plasmodium</taxon>
    </lineage>
</organism>
<keyword evidence="2" id="KW-0732">Signal</keyword>
<proteinExistence type="predicted"/>
<feature type="signal peptide" evidence="2">
    <location>
        <begin position="1"/>
        <end position="24"/>
    </location>
</feature>
<dbReference type="KEGG" id="pcot:PCOAH_00011110"/>
<evidence type="ECO:0000259" key="3">
    <source>
        <dbReference type="PROSITE" id="PS51412"/>
    </source>
</evidence>
<dbReference type="EMBL" id="CP016243">
    <property type="protein sequence ID" value="ANQ06877.1"/>
    <property type="molecule type" value="Genomic_DNA"/>
</dbReference>
<feature type="chain" id="PRO_5008521292" description="MACPF domain-containing protein" evidence="2">
    <location>
        <begin position="25"/>
        <end position="663"/>
    </location>
</feature>